<dbReference type="PANTHER" id="PTHR41534:SF1">
    <property type="entry name" value="BLR3401 PROTEIN"/>
    <property type="match status" value="1"/>
</dbReference>
<dbReference type="GO" id="GO:0051213">
    <property type="term" value="F:dioxygenase activity"/>
    <property type="evidence" value="ECO:0007669"/>
    <property type="project" value="UniProtKB-KW"/>
</dbReference>
<dbReference type="KEGG" id="vbo:CKY39_11615"/>
<proteinExistence type="inferred from homology"/>
<comment type="similarity">
    <text evidence="1">Belongs to the bacterial ring-hydroxylating dioxygenase beta subunit family.</text>
</comment>
<dbReference type="SUPFAM" id="SSF54427">
    <property type="entry name" value="NTF2-like"/>
    <property type="match status" value="1"/>
</dbReference>
<dbReference type="GO" id="GO:0019380">
    <property type="term" value="P:3-phenylpropionate catabolic process"/>
    <property type="evidence" value="ECO:0007669"/>
    <property type="project" value="TreeGrafter"/>
</dbReference>
<evidence type="ECO:0000256" key="2">
    <source>
        <dbReference type="ARBA" id="ARBA00023002"/>
    </source>
</evidence>
<evidence type="ECO:0000313" key="3">
    <source>
        <dbReference type="EMBL" id="ATA53794.1"/>
    </source>
</evidence>
<dbReference type="PANTHER" id="PTHR41534">
    <property type="entry name" value="BLR3401 PROTEIN"/>
    <property type="match status" value="1"/>
</dbReference>
<evidence type="ECO:0000313" key="4">
    <source>
        <dbReference type="Proteomes" id="UP000217154"/>
    </source>
</evidence>
<gene>
    <name evidence="3" type="ORF">CKY39_11615</name>
</gene>
<dbReference type="InterPro" id="IPR032710">
    <property type="entry name" value="NTF2-like_dom_sf"/>
</dbReference>
<dbReference type="Proteomes" id="UP000217154">
    <property type="component" value="Chromosome"/>
</dbReference>
<reference evidence="3 4" key="1">
    <citation type="submission" date="2017-09" db="EMBL/GenBank/DDBJ databases">
        <title>The diverse metabolic capabilities of V. boronicumulans make it an excellent choice for continued studies on novel biodegradation.</title>
        <authorList>
            <person name="Sun S."/>
        </authorList>
    </citation>
    <scope>NUCLEOTIDE SEQUENCE [LARGE SCALE GENOMIC DNA]</scope>
    <source>
        <strain evidence="3 4">J1</strain>
    </source>
</reference>
<dbReference type="Gene3D" id="3.10.450.50">
    <property type="match status" value="1"/>
</dbReference>
<dbReference type="RefSeq" id="WP_095744556.1">
    <property type="nucleotide sequence ID" value="NZ_CP023284.1"/>
</dbReference>
<dbReference type="InterPro" id="IPR000391">
    <property type="entry name" value="Rng_hydr_dOase-bsu"/>
</dbReference>
<keyword evidence="3" id="KW-0223">Dioxygenase</keyword>
<dbReference type="CDD" id="cd00667">
    <property type="entry name" value="ring_hydroxylating_dioxygenases_beta"/>
    <property type="match status" value="1"/>
</dbReference>
<organism evidence="3 4">
    <name type="scientific">Variovorax boronicumulans</name>
    <dbReference type="NCBI Taxonomy" id="436515"/>
    <lineage>
        <taxon>Bacteria</taxon>
        <taxon>Pseudomonadati</taxon>
        <taxon>Pseudomonadota</taxon>
        <taxon>Betaproteobacteria</taxon>
        <taxon>Burkholderiales</taxon>
        <taxon>Comamonadaceae</taxon>
        <taxon>Variovorax</taxon>
    </lineage>
</organism>
<dbReference type="Pfam" id="PF00866">
    <property type="entry name" value="Ring_hydroxyl_B"/>
    <property type="match status" value="1"/>
</dbReference>
<accession>A0A250DHP6</accession>
<sequence>MNFRDWNEQQDLTQFLHHEARLLDEHRWDEWQKLFTPDGLYWVPLVHGQADHLNHASLFCEDALLRSMRARRLEQARAYSQQPPTRTVHVLGNIALESRDDDAGCTVRSTFLLLEWRKTEQRTFGGSVLHTLRRADDGWRIQTKRVDLVNCDAPHEALQVFL</sequence>
<dbReference type="AlphaFoldDB" id="A0A250DHP6"/>
<keyword evidence="2" id="KW-0560">Oxidoreductase</keyword>
<dbReference type="EMBL" id="CP023284">
    <property type="protein sequence ID" value="ATA53794.1"/>
    <property type="molecule type" value="Genomic_DNA"/>
</dbReference>
<name>A0A250DHP6_9BURK</name>
<evidence type="ECO:0000256" key="1">
    <source>
        <dbReference type="ARBA" id="ARBA00009570"/>
    </source>
</evidence>
<protein>
    <submittedName>
        <fullName evidence="3">Aromatic-ring-hydroxylating dioxygenase subunit beta</fullName>
    </submittedName>
</protein>